<feature type="chain" id="PRO_5047146691" description="DUF4468 domain-containing protein" evidence="1">
    <location>
        <begin position="22"/>
        <end position="185"/>
    </location>
</feature>
<evidence type="ECO:0008006" key="4">
    <source>
        <dbReference type="Google" id="ProtNLM"/>
    </source>
</evidence>
<dbReference type="EMBL" id="JBHSMT010000012">
    <property type="protein sequence ID" value="MFC5473781.1"/>
    <property type="molecule type" value="Genomic_DNA"/>
</dbReference>
<protein>
    <recommendedName>
        <fullName evidence="4">DUF4468 domain-containing protein</fullName>
    </recommendedName>
</protein>
<accession>A0ABW0MA03</accession>
<dbReference type="Proteomes" id="UP001596045">
    <property type="component" value="Unassembled WGS sequence"/>
</dbReference>
<evidence type="ECO:0000313" key="3">
    <source>
        <dbReference type="Proteomes" id="UP001596045"/>
    </source>
</evidence>
<sequence>MKRIIFWVILKCLFAPIQSKAASGFITYSGMFYSSISEEVIRADNPNVYSVNLVKRKPEFGNSEDFGTVCLADIEICSRIEENSTLYRKDENGNFIIHSVADKIIPLNISNWNGYESFPLCGISEGTHSNNYGGQCYVSVLSNGSRTIALQFFVGKNKGCRDMKKCFADRMKTIRAVVNSSLGSQ</sequence>
<name>A0ABW0MA03_9BURK</name>
<proteinExistence type="predicted"/>
<comment type="caution">
    <text evidence="2">The sequence shown here is derived from an EMBL/GenBank/DDBJ whole genome shotgun (WGS) entry which is preliminary data.</text>
</comment>
<evidence type="ECO:0000256" key="1">
    <source>
        <dbReference type="SAM" id="SignalP"/>
    </source>
</evidence>
<gene>
    <name evidence="2" type="ORF">ACFPM8_07400</name>
</gene>
<evidence type="ECO:0000313" key="2">
    <source>
        <dbReference type="EMBL" id="MFC5473781.1"/>
    </source>
</evidence>
<reference evidence="3" key="1">
    <citation type="journal article" date="2019" name="Int. J. Syst. Evol. Microbiol.">
        <title>The Global Catalogue of Microorganisms (GCM) 10K type strain sequencing project: providing services to taxonomists for standard genome sequencing and annotation.</title>
        <authorList>
            <consortium name="The Broad Institute Genomics Platform"/>
            <consortium name="The Broad Institute Genome Sequencing Center for Infectious Disease"/>
            <person name="Wu L."/>
            <person name="Ma J."/>
        </authorList>
    </citation>
    <scope>NUCLEOTIDE SEQUENCE [LARGE SCALE GENOMIC DNA]</scope>
    <source>
        <strain evidence="3">JCM 17066</strain>
    </source>
</reference>
<keyword evidence="3" id="KW-1185">Reference proteome</keyword>
<keyword evidence="1" id="KW-0732">Signal</keyword>
<feature type="signal peptide" evidence="1">
    <location>
        <begin position="1"/>
        <end position="21"/>
    </location>
</feature>
<dbReference type="RefSeq" id="WP_378996576.1">
    <property type="nucleotide sequence ID" value="NZ_JBHSMT010000012.1"/>
</dbReference>
<organism evidence="2 3">
    <name type="scientific">Paraherbaspirillum soli</name>
    <dbReference type="NCBI Taxonomy" id="631222"/>
    <lineage>
        <taxon>Bacteria</taxon>
        <taxon>Pseudomonadati</taxon>
        <taxon>Pseudomonadota</taxon>
        <taxon>Betaproteobacteria</taxon>
        <taxon>Burkholderiales</taxon>
        <taxon>Oxalobacteraceae</taxon>
        <taxon>Paraherbaspirillum</taxon>
    </lineage>
</organism>